<dbReference type="EMBL" id="BKCJ010004084">
    <property type="protein sequence ID" value="GEU58926.1"/>
    <property type="molecule type" value="Genomic_DNA"/>
</dbReference>
<protein>
    <submittedName>
        <fullName evidence="1">Uncharacterized protein</fullName>
    </submittedName>
</protein>
<reference evidence="1" key="1">
    <citation type="journal article" date="2019" name="Sci. Rep.">
        <title>Draft genome of Tanacetum cinerariifolium, the natural source of mosquito coil.</title>
        <authorList>
            <person name="Yamashiro T."/>
            <person name="Shiraishi A."/>
            <person name="Satake H."/>
            <person name="Nakayama K."/>
        </authorList>
    </citation>
    <scope>NUCLEOTIDE SEQUENCE</scope>
</reference>
<gene>
    <name evidence="1" type="ORF">Tci_030904</name>
</gene>
<accession>A0A6L2LB21</accession>
<evidence type="ECO:0000313" key="1">
    <source>
        <dbReference type="EMBL" id="GEU58926.1"/>
    </source>
</evidence>
<sequence>MRVGFVQVSLESIFTMTVTIVSLGGSEVSRLKFSGEKGWTESRMSMQQDVVTAKVRSSLQKDEETRNVGCIGFFDEGQEKTCLIAVVAMSFTHTIKALEPFFCDSANYCGAVTRLLIAPQKKMQPLFPLMVIIQLYGT</sequence>
<organism evidence="1">
    <name type="scientific">Tanacetum cinerariifolium</name>
    <name type="common">Dalmatian daisy</name>
    <name type="synonym">Chrysanthemum cinerariifolium</name>
    <dbReference type="NCBI Taxonomy" id="118510"/>
    <lineage>
        <taxon>Eukaryota</taxon>
        <taxon>Viridiplantae</taxon>
        <taxon>Streptophyta</taxon>
        <taxon>Embryophyta</taxon>
        <taxon>Tracheophyta</taxon>
        <taxon>Spermatophyta</taxon>
        <taxon>Magnoliopsida</taxon>
        <taxon>eudicotyledons</taxon>
        <taxon>Gunneridae</taxon>
        <taxon>Pentapetalae</taxon>
        <taxon>asterids</taxon>
        <taxon>campanulids</taxon>
        <taxon>Asterales</taxon>
        <taxon>Asteraceae</taxon>
        <taxon>Asteroideae</taxon>
        <taxon>Anthemideae</taxon>
        <taxon>Anthemidinae</taxon>
        <taxon>Tanacetum</taxon>
    </lineage>
</organism>
<name>A0A6L2LB21_TANCI</name>
<proteinExistence type="predicted"/>
<comment type="caution">
    <text evidence="1">The sequence shown here is derived from an EMBL/GenBank/DDBJ whole genome shotgun (WGS) entry which is preliminary data.</text>
</comment>
<dbReference type="AlphaFoldDB" id="A0A6L2LB21"/>